<reference evidence="3 4" key="1">
    <citation type="submission" date="2024-03" db="EMBL/GenBank/DDBJ databases">
        <authorList>
            <person name="Martinez-Hernandez J."/>
        </authorList>
    </citation>
    <scope>NUCLEOTIDE SEQUENCE [LARGE SCALE GENOMIC DNA]</scope>
</reference>
<dbReference type="EMBL" id="CAXHTB010000014">
    <property type="protein sequence ID" value="CAL0318935.1"/>
    <property type="molecule type" value="Genomic_DNA"/>
</dbReference>
<dbReference type="Gene3D" id="1.10.246.220">
    <property type="match status" value="1"/>
</dbReference>
<dbReference type="InterPro" id="IPR009057">
    <property type="entry name" value="Homeodomain-like_sf"/>
</dbReference>
<evidence type="ECO:0000313" key="4">
    <source>
        <dbReference type="Proteomes" id="UP001497480"/>
    </source>
</evidence>
<dbReference type="PANTHER" id="PTHR46993">
    <property type="entry name" value="MYB TRANSCRIPTION FACTOR"/>
    <property type="match status" value="1"/>
</dbReference>
<keyword evidence="4" id="KW-1185">Reference proteome</keyword>
<proteinExistence type="predicted"/>
<dbReference type="SMART" id="SM00717">
    <property type="entry name" value="SANT"/>
    <property type="match status" value="1"/>
</dbReference>
<dbReference type="SUPFAM" id="SSF46689">
    <property type="entry name" value="Homeodomain-like"/>
    <property type="match status" value="1"/>
</dbReference>
<accession>A0AAV1XB30</accession>
<name>A0AAV1XB30_LUPLU</name>
<dbReference type="InterPro" id="IPR001005">
    <property type="entry name" value="SANT/Myb"/>
</dbReference>
<dbReference type="PANTHER" id="PTHR46993:SF6">
    <property type="entry name" value="MYB TRANSCRIPTION FACTOR"/>
    <property type="match status" value="1"/>
</dbReference>
<protein>
    <recommendedName>
        <fullName evidence="2">Myb-like domain-containing protein</fullName>
    </recommendedName>
</protein>
<evidence type="ECO:0000259" key="2">
    <source>
        <dbReference type="PROSITE" id="PS50090"/>
    </source>
</evidence>
<sequence>MIGSKSNVVVKNSGDSRLKKSILLQTLQSHVSTANITESTLEALEGIEELHHCDASTLTPSIRPAYCAVALECTLKYLQSQLSVENNPLYVNAIQRIWRDRLGYLEAGGSLLFSSELKQWLNQLEASLVDTKLCIQLAELNTRRNAIGKVKDYLAKAWSDLGPSFIHLLTQSSNKDKATDTGGPSNPIPIPIPIPIPTNQAATPLPPIPVPIPIPTSQGAPPPPPPPPPPNQHKLLPSASIEVQNETTTPILVEEMDLPKTCGEVDSLPPRPQIQEQTLLEDPPESRFHLPDPKRKIVSPLKKHQPVNIAKRRRPKKWSALEEDTLKSAVKEIGEGNWKVILSSNLDIFSERTPTDLKDKWRNMARCGGI</sequence>
<dbReference type="CDD" id="cd11660">
    <property type="entry name" value="SANT_TRF"/>
    <property type="match status" value="1"/>
</dbReference>
<organism evidence="3 4">
    <name type="scientific">Lupinus luteus</name>
    <name type="common">European yellow lupine</name>
    <dbReference type="NCBI Taxonomy" id="3873"/>
    <lineage>
        <taxon>Eukaryota</taxon>
        <taxon>Viridiplantae</taxon>
        <taxon>Streptophyta</taxon>
        <taxon>Embryophyta</taxon>
        <taxon>Tracheophyta</taxon>
        <taxon>Spermatophyta</taxon>
        <taxon>Magnoliopsida</taxon>
        <taxon>eudicotyledons</taxon>
        <taxon>Gunneridae</taxon>
        <taxon>Pentapetalae</taxon>
        <taxon>rosids</taxon>
        <taxon>fabids</taxon>
        <taxon>Fabales</taxon>
        <taxon>Fabaceae</taxon>
        <taxon>Papilionoideae</taxon>
        <taxon>50 kb inversion clade</taxon>
        <taxon>genistoids sensu lato</taxon>
        <taxon>core genistoids</taxon>
        <taxon>Genisteae</taxon>
        <taxon>Lupinus</taxon>
    </lineage>
</organism>
<feature type="region of interest" description="Disordered" evidence="1">
    <location>
        <begin position="201"/>
        <end position="235"/>
    </location>
</feature>
<evidence type="ECO:0000256" key="1">
    <source>
        <dbReference type="SAM" id="MobiDB-lite"/>
    </source>
</evidence>
<dbReference type="PROSITE" id="PS50090">
    <property type="entry name" value="MYB_LIKE"/>
    <property type="match status" value="1"/>
</dbReference>
<dbReference type="Pfam" id="PF00249">
    <property type="entry name" value="Myb_DNA-binding"/>
    <property type="match status" value="1"/>
</dbReference>
<dbReference type="Proteomes" id="UP001497480">
    <property type="component" value="Unassembled WGS sequence"/>
</dbReference>
<gene>
    <name evidence="3" type="ORF">LLUT_LOCUS19995</name>
</gene>
<evidence type="ECO:0000313" key="3">
    <source>
        <dbReference type="EMBL" id="CAL0318935.1"/>
    </source>
</evidence>
<feature type="compositionally biased region" description="Pro residues" evidence="1">
    <location>
        <begin position="204"/>
        <end position="231"/>
    </location>
</feature>
<dbReference type="AlphaFoldDB" id="A0AAV1XB30"/>
<comment type="caution">
    <text evidence="3">The sequence shown here is derived from an EMBL/GenBank/DDBJ whole genome shotgun (WGS) entry which is preliminary data.</text>
</comment>
<feature type="domain" description="Myb-like" evidence="2">
    <location>
        <begin position="310"/>
        <end position="365"/>
    </location>
</feature>